<dbReference type="Proteomes" id="UP001610063">
    <property type="component" value="Unassembled WGS sequence"/>
</dbReference>
<evidence type="ECO:0000313" key="2">
    <source>
        <dbReference type="Proteomes" id="UP001610063"/>
    </source>
</evidence>
<comment type="caution">
    <text evidence="1">The sequence shown here is derived from an EMBL/GenBank/DDBJ whole genome shotgun (WGS) entry which is preliminary data.</text>
</comment>
<evidence type="ECO:0000313" key="1">
    <source>
        <dbReference type="EMBL" id="MFH6985864.1"/>
    </source>
</evidence>
<dbReference type="RefSeq" id="WP_395419307.1">
    <property type="nucleotide sequence ID" value="NZ_JBIPKE010000020.1"/>
</dbReference>
<dbReference type="PROSITE" id="PS51257">
    <property type="entry name" value="PROKAR_LIPOPROTEIN"/>
    <property type="match status" value="1"/>
</dbReference>
<dbReference type="PANTHER" id="PTHR35340:SF5">
    <property type="entry name" value="ASST-DOMAIN-CONTAINING PROTEIN"/>
    <property type="match status" value="1"/>
</dbReference>
<name>A0ABW7NIU8_9BACT</name>
<reference evidence="1 2" key="1">
    <citation type="journal article" date="2013" name="Int. J. Syst. Evol. Microbiol.">
        <title>Marinoscillum luteum sp. nov., isolated from marine sediment.</title>
        <authorList>
            <person name="Cha I.T."/>
            <person name="Park S.J."/>
            <person name="Kim S.J."/>
            <person name="Kim J.G."/>
            <person name="Jung M.Y."/>
            <person name="Shin K.S."/>
            <person name="Kwon K.K."/>
            <person name="Yang S.H."/>
            <person name="Seo Y.S."/>
            <person name="Rhee S.K."/>
        </authorList>
    </citation>
    <scope>NUCLEOTIDE SEQUENCE [LARGE SCALE GENOMIC DNA]</scope>
    <source>
        <strain evidence="1 2">KCTC 23939</strain>
    </source>
</reference>
<dbReference type="SUPFAM" id="SSF63825">
    <property type="entry name" value="YWTD domain"/>
    <property type="match status" value="1"/>
</dbReference>
<gene>
    <name evidence="1" type="ORF">ACHKAR_20585</name>
</gene>
<dbReference type="Pfam" id="PF05935">
    <property type="entry name" value="Arylsulfotrans"/>
    <property type="match status" value="1"/>
</dbReference>
<keyword evidence="2" id="KW-1185">Reference proteome</keyword>
<organism evidence="1 2">
    <name type="scientific">Marinoscillum luteum</name>
    <dbReference type="NCBI Taxonomy" id="861051"/>
    <lineage>
        <taxon>Bacteria</taxon>
        <taxon>Pseudomonadati</taxon>
        <taxon>Bacteroidota</taxon>
        <taxon>Cytophagia</taxon>
        <taxon>Cytophagales</taxon>
        <taxon>Reichenbachiellaceae</taxon>
        <taxon>Marinoscillum</taxon>
    </lineage>
</organism>
<protein>
    <submittedName>
        <fullName evidence="1">Aryl-sulfate sulfotransferase</fullName>
    </submittedName>
</protein>
<dbReference type="InterPro" id="IPR010262">
    <property type="entry name" value="Arylsulfotransferase_bact"/>
</dbReference>
<proteinExistence type="predicted"/>
<dbReference type="PANTHER" id="PTHR35340">
    <property type="entry name" value="PQQ ENZYME REPEAT PROTEIN-RELATED"/>
    <property type="match status" value="1"/>
</dbReference>
<sequence>MLSRLYIFALALLILACARRGEEGVCFIPHEIGTIEIYQRPDNSLRVGIDVQTNPGKDVYVTYWEKCDSRLECNDKKYYSDLSSADTLHHLVLVVLKPATTYEFQVVVQDELCKTLSSTYEFTTNLLSPWVPYFPKPDSMKQVSFSGYVAFQARKDQGYLLMIDDTGELVWYQKAPMNVKVSKYTWKNTFLSILSDDTLRFSSGNHIAEVGLDGNVLFEVEKGEGAFNKTVHHEIDFDENGNIMSLTYEQEVVDLSSVGGGKQDIVRGDGILIYDPVKNEKVWEWSVFDVFSPLDYANILNERGDWLHANALVKDTLGNYLISFRNCSQIWKIDGVTGALIWRLGRGSEDLFLPEDFLFNGQHNIHFDTEGYLVILDNGNRHAQPGVRNANPDYPARSKPVSRMLTLHIDEETRKVDVVGEVVFPEVYMTESQGSAGRISDELVLFNSSTKNILSFVNSKGEALGSLLLEYPSYRAQYIPDLNHSKAYVNKFIEE</sequence>
<dbReference type="EMBL" id="JBIPKE010000020">
    <property type="protein sequence ID" value="MFH6985864.1"/>
    <property type="molecule type" value="Genomic_DNA"/>
</dbReference>
<dbReference type="InterPro" id="IPR053143">
    <property type="entry name" value="Arylsulfate_ST"/>
</dbReference>
<accession>A0ABW7NIU8</accession>